<accession>A0ABV9KL00</accession>
<evidence type="ECO:0000313" key="5">
    <source>
        <dbReference type="EMBL" id="MFC4670499.1"/>
    </source>
</evidence>
<sequence length="396" mass="42108">MNWLLRGTLSAALLAIGTAGAMAEPGVTDDKIILGAVDPLTGPPSLLGKAHSLALKVWQADVNARGGINGRMVEIVFEDDGYVPARALQGLKKMIEVDDIFGLIGTSGSSQLAAMMPLINELGIPTLNNMAVNSHHFDPPLNPLFVVGPTYCQEIAAGMKYLVEDLGLKDGKYAIVYQDDEFGDDVRCGYLAGIEKYGLDNVLEVKFKRGQKDFSAEMLRARAAGVNVLVSGGVVAEHSILLKEAAKNRMDITFLGAHSAHLTPVQALAASAGDGYYAADYVPPLTALEVPGVAKFMELTKTYLSDAERDSLNRYSLAGYAGALIFEHAMAECGAGLTRACVIDKLEGLDGFETGGLLGPVTYGKGKRHAPTAVTVLQSNAKDKSFSIVSERMEIE</sequence>
<dbReference type="InterPro" id="IPR028081">
    <property type="entry name" value="Leu-bd"/>
</dbReference>
<evidence type="ECO:0000259" key="4">
    <source>
        <dbReference type="Pfam" id="PF13458"/>
    </source>
</evidence>
<gene>
    <name evidence="5" type="ORF">ACFO5X_18195</name>
</gene>
<dbReference type="Gene3D" id="3.40.50.2300">
    <property type="match status" value="2"/>
</dbReference>
<comment type="similarity">
    <text evidence="1">Belongs to the leucine-binding protein family.</text>
</comment>
<feature type="chain" id="PRO_5046595724" evidence="3">
    <location>
        <begin position="24"/>
        <end position="396"/>
    </location>
</feature>
<feature type="signal peptide" evidence="3">
    <location>
        <begin position="1"/>
        <end position="23"/>
    </location>
</feature>
<dbReference type="PANTHER" id="PTHR47235:SF1">
    <property type="entry name" value="BLR6548 PROTEIN"/>
    <property type="match status" value="1"/>
</dbReference>
<proteinExistence type="inferred from homology"/>
<reference evidence="6" key="1">
    <citation type="journal article" date="2019" name="Int. J. Syst. Evol. Microbiol.">
        <title>The Global Catalogue of Microorganisms (GCM) 10K type strain sequencing project: providing services to taxonomists for standard genome sequencing and annotation.</title>
        <authorList>
            <consortium name="The Broad Institute Genomics Platform"/>
            <consortium name="The Broad Institute Genome Sequencing Center for Infectious Disease"/>
            <person name="Wu L."/>
            <person name="Ma J."/>
        </authorList>
    </citation>
    <scope>NUCLEOTIDE SEQUENCE [LARGE SCALE GENOMIC DNA]</scope>
    <source>
        <strain evidence="6">CGMCC 4.7283</strain>
    </source>
</reference>
<dbReference type="EMBL" id="JBHSGI010000026">
    <property type="protein sequence ID" value="MFC4670499.1"/>
    <property type="molecule type" value="Genomic_DNA"/>
</dbReference>
<dbReference type="RefSeq" id="WP_380719620.1">
    <property type="nucleotide sequence ID" value="NZ_JBHSGI010000026.1"/>
</dbReference>
<dbReference type="Pfam" id="PF13458">
    <property type="entry name" value="Peripla_BP_6"/>
    <property type="match status" value="1"/>
</dbReference>
<keyword evidence="2 3" id="KW-0732">Signal</keyword>
<evidence type="ECO:0000256" key="2">
    <source>
        <dbReference type="ARBA" id="ARBA00022729"/>
    </source>
</evidence>
<dbReference type="InterPro" id="IPR028082">
    <property type="entry name" value="Peripla_BP_I"/>
</dbReference>
<dbReference type="Proteomes" id="UP001595973">
    <property type="component" value="Unassembled WGS sequence"/>
</dbReference>
<dbReference type="CDD" id="cd06343">
    <property type="entry name" value="PBP1_ABC_ligand_binding-like"/>
    <property type="match status" value="1"/>
</dbReference>
<dbReference type="PANTHER" id="PTHR47235">
    <property type="entry name" value="BLR6548 PROTEIN"/>
    <property type="match status" value="1"/>
</dbReference>
<evidence type="ECO:0000256" key="1">
    <source>
        <dbReference type="ARBA" id="ARBA00010062"/>
    </source>
</evidence>
<dbReference type="SUPFAM" id="SSF53822">
    <property type="entry name" value="Periplasmic binding protein-like I"/>
    <property type="match status" value="1"/>
</dbReference>
<protein>
    <submittedName>
        <fullName evidence="5">ABC transporter substrate-binding protein</fullName>
    </submittedName>
</protein>
<name>A0ABV9KL00_9RHOB</name>
<feature type="domain" description="Leucine-binding protein" evidence="4">
    <location>
        <begin position="32"/>
        <end position="382"/>
    </location>
</feature>
<organism evidence="5 6">
    <name type="scientific">Seohaeicola nanhaiensis</name>
    <dbReference type="NCBI Taxonomy" id="1387282"/>
    <lineage>
        <taxon>Bacteria</taxon>
        <taxon>Pseudomonadati</taxon>
        <taxon>Pseudomonadota</taxon>
        <taxon>Alphaproteobacteria</taxon>
        <taxon>Rhodobacterales</taxon>
        <taxon>Roseobacteraceae</taxon>
        <taxon>Seohaeicola</taxon>
    </lineage>
</organism>
<evidence type="ECO:0000313" key="6">
    <source>
        <dbReference type="Proteomes" id="UP001595973"/>
    </source>
</evidence>
<evidence type="ECO:0000256" key="3">
    <source>
        <dbReference type="SAM" id="SignalP"/>
    </source>
</evidence>
<keyword evidence="6" id="KW-1185">Reference proteome</keyword>
<comment type="caution">
    <text evidence="5">The sequence shown here is derived from an EMBL/GenBank/DDBJ whole genome shotgun (WGS) entry which is preliminary data.</text>
</comment>